<organism evidence="1 2">
    <name type="scientific">Choristoneura fumiferana</name>
    <name type="common">Spruce budworm moth</name>
    <name type="synonym">Archips fumiferana</name>
    <dbReference type="NCBI Taxonomy" id="7141"/>
    <lineage>
        <taxon>Eukaryota</taxon>
        <taxon>Metazoa</taxon>
        <taxon>Ecdysozoa</taxon>
        <taxon>Arthropoda</taxon>
        <taxon>Hexapoda</taxon>
        <taxon>Insecta</taxon>
        <taxon>Pterygota</taxon>
        <taxon>Neoptera</taxon>
        <taxon>Endopterygota</taxon>
        <taxon>Lepidoptera</taxon>
        <taxon>Glossata</taxon>
        <taxon>Ditrysia</taxon>
        <taxon>Tortricoidea</taxon>
        <taxon>Tortricidae</taxon>
        <taxon>Tortricinae</taxon>
        <taxon>Choristoneura</taxon>
    </lineage>
</organism>
<gene>
    <name evidence="1" type="ORF">MSG28_005685</name>
</gene>
<name>A0ACC0L0E0_CHOFU</name>
<keyword evidence="2" id="KW-1185">Reference proteome</keyword>
<evidence type="ECO:0000313" key="1">
    <source>
        <dbReference type="EMBL" id="KAI8442045.1"/>
    </source>
</evidence>
<reference evidence="1 2" key="1">
    <citation type="journal article" date="2022" name="Genome Biol. Evol.">
        <title>The Spruce Budworm Genome: Reconstructing the Evolutionary History of Antifreeze Proteins.</title>
        <authorList>
            <person name="Beliveau C."/>
            <person name="Gagne P."/>
            <person name="Picq S."/>
            <person name="Vernygora O."/>
            <person name="Keeling C.I."/>
            <person name="Pinkney K."/>
            <person name="Doucet D."/>
            <person name="Wen F."/>
            <person name="Johnston J.S."/>
            <person name="Maaroufi H."/>
            <person name="Boyle B."/>
            <person name="Laroche J."/>
            <person name="Dewar K."/>
            <person name="Juretic N."/>
            <person name="Blackburn G."/>
            <person name="Nisole A."/>
            <person name="Brunet B."/>
            <person name="Brandao M."/>
            <person name="Lumley L."/>
            <person name="Duan J."/>
            <person name="Quan G."/>
            <person name="Lucarotti C.J."/>
            <person name="Roe A.D."/>
            <person name="Sperling F.A.H."/>
            <person name="Levesque R.C."/>
            <person name="Cusson M."/>
        </authorList>
    </citation>
    <scope>NUCLEOTIDE SEQUENCE [LARGE SCALE GENOMIC DNA]</scope>
    <source>
        <strain evidence="1">Glfc:IPQL:Cfum</strain>
    </source>
</reference>
<proteinExistence type="predicted"/>
<dbReference type="EMBL" id="CM046109">
    <property type="protein sequence ID" value="KAI8442045.1"/>
    <property type="molecule type" value="Genomic_DNA"/>
</dbReference>
<accession>A0ACC0L0E0</accession>
<comment type="caution">
    <text evidence="1">The sequence shown here is derived from an EMBL/GenBank/DDBJ whole genome shotgun (WGS) entry which is preliminary data.</text>
</comment>
<protein>
    <submittedName>
        <fullName evidence="1">Uncharacterized protein</fullName>
    </submittedName>
</protein>
<evidence type="ECO:0000313" key="2">
    <source>
        <dbReference type="Proteomes" id="UP001064048"/>
    </source>
</evidence>
<dbReference type="Proteomes" id="UP001064048">
    <property type="component" value="Chromosome 9"/>
</dbReference>
<sequence>MCLTLELNKSVRGGKRARGSPDGKKSPPPMDTCQHERCNSGGWVINEVDFPSLQGKGLDPEDGNDVEEFNELRFSLIYPGTKWCGAGNVADSYDDLGSSRETDKCCRAHDFCPDVISAGETKYGLTNSAFYSRLSCECDEEFRRCLRTASTKTAKQIGTIYFNALRTQCFREDYPVVGCKRRGGYYLLNYPNL</sequence>